<dbReference type="AlphaFoldDB" id="A0A7J6NRD5"/>
<gene>
    <name evidence="1" type="ORF">FOZ60_005648</name>
</gene>
<evidence type="ECO:0000313" key="1">
    <source>
        <dbReference type="EMBL" id="KAF4686107.1"/>
    </source>
</evidence>
<dbReference type="EMBL" id="JABANP010000234">
    <property type="protein sequence ID" value="KAF4686107.1"/>
    <property type="molecule type" value="Genomic_DNA"/>
</dbReference>
<protein>
    <submittedName>
        <fullName evidence="1">Uncharacterized protein</fullName>
    </submittedName>
</protein>
<proteinExistence type="predicted"/>
<sequence>MLGVRMSPSVLFDKIRKICPDVLLFDSDLRTVTHTSGDTLSMMLENIPVTVVRMGLPLVANTYQFSRGSMNVYIIVDEYRKAKFTVKCGKYTVKAEFRPARNYVSRPYLSYDFSNEVGKESIEKFKEQVSYKCRLPLYERDFSMWLLQAPRRYSPELHWRRIRLTAK</sequence>
<evidence type="ECO:0000313" key="2">
    <source>
        <dbReference type="Proteomes" id="UP000541610"/>
    </source>
</evidence>
<accession>A0A7J6NRD5</accession>
<dbReference type="OrthoDB" id="10375855at2759"/>
<organism evidence="1 2">
    <name type="scientific">Perkinsus olseni</name>
    <name type="common">Perkinsus atlanticus</name>
    <dbReference type="NCBI Taxonomy" id="32597"/>
    <lineage>
        <taxon>Eukaryota</taxon>
        <taxon>Sar</taxon>
        <taxon>Alveolata</taxon>
        <taxon>Perkinsozoa</taxon>
        <taxon>Perkinsea</taxon>
        <taxon>Perkinsida</taxon>
        <taxon>Perkinsidae</taxon>
        <taxon>Perkinsus</taxon>
    </lineage>
</organism>
<name>A0A7J6NRD5_PEROL</name>
<comment type="caution">
    <text evidence="1">The sequence shown here is derived from an EMBL/GenBank/DDBJ whole genome shotgun (WGS) entry which is preliminary data.</text>
</comment>
<dbReference type="Proteomes" id="UP000541610">
    <property type="component" value="Unassembled WGS sequence"/>
</dbReference>
<reference evidence="1 2" key="1">
    <citation type="submission" date="2020-04" db="EMBL/GenBank/DDBJ databases">
        <title>Perkinsus olseni comparative genomics.</title>
        <authorList>
            <person name="Bogema D.R."/>
        </authorList>
    </citation>
    <scope>NUCLEOTIDE SEQUENCE [LARGE SCALE GENOMIC DNA]</scope>
    <source>
        <strain evidence="1">00978-12</strain>
    </source>
</reference>